<keyword evidence="4" id="KW-1185">Reference proteome</keyword>
<dbReference type="OrthoDB" id="9878864at2"/>
<feature type="signal peptide" evidence="2">
    <location>
        <begin position="1"/>
        <end position="29"/>
    </location>
</feature>
<dbReference type="KEGG" id="abaw:D5400_19205"/>
<name>A0A3S9B854_9HYPH</name>
<reference evidence="3 4" key="1">
    <citation type="submission" date="2018-09" db="EMBL/GenBank/DDBJ databases">
        <title>Marinorhizobium profundi gen. nov., sp. nov., isolated from a deep-sea sediment sample from the New Britain Trench and proposal of Marinorhizobiaceae fam. nov. in the order Rhizobiales of the class Alphaproteobacteria.</title>
        <authorList>
            <person name="Cao J."/>
        </authorList>
    </citation>
    <scope>NUCLEOTIDE SEQUENCE [LARGE SCALE GENOMIC DNA]</scope>
    <source>
        <strain evidence="3 4">WS11</strain>
    </source>
</reference>
<evidence type="ECO:0000256" key="1">
    <source>
        <dbReference type="SAM" id="MobiDB-lite"/>
    </source>
</evidence>
<feature type="chain" id="PRO_5019093454" evidence="2">
    <location>
        <begin position="30"/>
        <end position="75"/>
    </location>
</feature>
<keyword evidence="2" id="KW-0732">Signal</keyword>
<organism evidence="3 4">
    <name type="scientific">Georhizobium profundi</name>
    <dbReference type="NCBI Taxonomy" id="2341112"/>
    <lineage>
        <taxon>Bacteria</taxon>
        <taxon>Pseudomonadati</taxon>
        <taxon>Pseudomonadota</taxon>
        <taxon>Alphaproteobacteria</taxon>
        <taxon>Hyphomicrobiales</taxon>
        <taxon>Rhizobiaceae</taxon>
        <taxon>Georhizobium</taxon>
    </lineage>
</organism>
<sequence length="75" mass="7958">MRPSFLPRLAGLIVLTGLAAGCSSGGGYAGYTEYRVAPVKTELEIRQEQAEARQRSSTNRGRIVDTGGTGILFGK</sequence>
<protein>
    <submittedName>
        <fullName evidence="3">Uncharacterized protein</fullName>
    </submittedName>
</protein>
<dbReference type="PROSITE" id="PS51257">
    <property type="entry name" value="PROKAR_LIPOPROTEIN"/>
    <property type="match status" value="1"/>
</dbReference>
<dbReference type="RefSeq" id="WP_126011738.1">
    <property type="nucleotide sequence ID" value="NZ_CP032509.1"/>
</dbReference>
<feature type="region of interest" description="Disordered" evidence="1">
    <location>
        <begin position="50"/>
        <end position="75"/>
    </location>
</feature>
<evidence type="ECO:0000313" key="3">
    <source>
        <dbReference type="EMBL" id="AZN73135.1"/>
    </source>
</evidence>
<gene>
    <name evidence="3" type="ORF">D5400_19205</name>
</gene>
<accession>A0A3S9B854</accession>
<evidence type="ECO:0000313" key="4">
    <source>
        <dbReference type="Proteomes" id="UP000268192"/>
    </source>
</evidence>
<evidence type="ECO:0000256" key="2">
    <source>
        <dbReference type="SAM" id="SignalP"/>
    </source>
</evidence>
<dbReference type="Proteomes" id="UP000268192">
    <property type="component" value="Chromosome"/>
</dbReference>
<proteinExistence type="predicted"/>
<dbReference type="AlphaFoldDB" id="A0A3S9B854"/>
<dbReference type="EMBL" id="CP032509">
    <property type="protein sequence ID" value="AZN73135.1"/>
    <property type="molecule type" value="Genomic_DNA"/>
</dbReference>